<evidence type="ECO:0000313" key="9">
    <source>
        <dbReference type="Proteomes" id="UP001642520"/>
    </source>
</evidence>
<reference evidence="8 9" key="1">
    <citation type="submission" date="2024-08" db="EMBL/GenBank/DDBJ databases">
        <authorList>
            <person name="Will J Nash"/>
            <person name="Angela Man"/>
            <person name="Seanna McTaggart"/>
            <person name="Kendall Baker"/>
            <person name="Tom Barker"/>
            <person name="Leah Catchpole"/>
            <person name="Alex Durrant"/>
            <person name="Karim Gharbi"/>
            <person name="Naomi Irish"/>
            <person name="Gemy Kaithakottil"/>
            <person name="Debby Ku"/>
            <person name="Aaliyah Providence"/>
            <person name="Felix Shaw"/>
            <person name="David Swarbreck"/>
            <person name="Chris Watkins"/>
            <person name="Ann M. McCartney"/>
            <person name="Giulio Formenti"/>
            <person name="Alice Mouton"/>
            <person name="Noel Vella"/>
            <person name="Bjorn M von Reumont"/>
            <person name="Adriana Vella"/>
            <person name="Wilfried Haerty"/>
        </authorList>
    </citation>
    <scope>NUCLEOTIDE SEQUENCE [LARGE SCALE GENOMIC DNA]</scope>
</reference>
<dbReference type="InterPro" id="IPR003171">
    <property type="entry name" value="Mehydrof_redctse-like"/>
</dbReference>
<dbReference type="Proteomes" id="UP001642520">
    <property type="component" value="Unassembled WGS sequence"/>
</dbReference>
<evidence type="ECO:0000313" key="8">
    <source>
        <dbReference type="EMBL" id="CAL7951527.1"/>
    </source>
</evidence>
<keyword evidence="4" id="KW-0285">Flavoprotein</keyword>
<dbReference type="InterPro" id="IPR029041">
    <property type="entry name" value="FAD-linked_oxidoreductase-like"/>
</dbReference>
<comment type="caution">
    <text evidence="8">The sequence shown here is derived from an EMBL/GenBank/DDBJ whole genome shotgun (WGS) entry which is preliminary data.</text>
</comment>
<evidence type="ECO:0000256" key="5">
    <source>
        <dbReference type="ARBA" id="ARBA00022827"/>
    </source>
</evidence>
<organism evidence="8 9">
    <name type="scientific">Xylocopa violacea</name>
    <name type="common">Violet carpenter bee</name>
    <name type="synonym">Apis violacea</name>
    <dbReference type="NCBI Taxonomy" id="135666"/>
    <lineage>
        <taxon>Eukaryota</taxon>
        <taxon>Metazoa</taxon>
        <taxon>Ecdysozoa</taxon>
        <taxon>Arthropoda</taxon>
        <taxon>Hexapoda</taxon>
        <taxon>Insecta</taxon>
        <taxon>Pterygota</taxon>
        <taxon>Neoptera</taxon>
        <taxon>Endopterygota</taxon>
        <taxon>Hymenoptera</taxon>
        <taxon>Apocrita</taxon>
        <taxon>Aculeata</taxon>
        <taxon>Apoidea</taxon>
        <taxon>Anthophila</taxon>
        <taxon>Apidae</taxon>
        <taxon>Xylocopa</taxon>
        <taxon>Xylocopa</taxon>
    </lineage>
</organism>
<dbReference type="PANTHER" id="PTHR45754">
    <property type="entry name" value="METHYLENETETRAHYDROFOLATE REDUCTASE"/>
    <property type="match status" value="1"/>
</dbReference>
<keyword evidence="5" id="KW-0274">FAD</keyword>
<keyword evidence="6" id="KW-0560">Oxidoreductase</keyword>
<evidence type="ECO:0000256" key="1">
    <source>
        <dbReference type="ARBA" id="ARBA00001974"/>
    </source>
</evidence>
<comment type="pathway">
    <text evidence="2 7">One-carbon metabolism; tetrahydrofolate interconversion.</text>
</comment>
<dbReference type="EMBL" id="CAXAJV020001301">
    <property type="protein sequence ID" value="CAL7951527.1"/>
    <property type="molecule type" value="Genomic_DNA"/>
</dbReference>
<dbReference type="Pfam" id="PF02219">
    <property type="entry name" value="MTHFR"/>
    <property type="match status" value="1"/>
</dbReference>
<dbReference type="PANTHER" id="PTHR45754:SF3">
    <property type="entry name" value="METHYLENETETRAHYDROFOLATE REDUCTASE (NADPH)"/>
    <property type="match status" value="1"/>
</dbReference>
<keyword evidence="9" id="KW-1185">Reference proteome</keyword>
<name>A0ABP1PF99_XYLVO</name>
<comment type="similarity">
    <text evidence="3">Belongs to the methylenetetrahydrofolate reductase family.</text>
</comment>
<accession>A0ABP1PF99</accession>
<evidence type="ECO:0000256" key="6">
    <source>
        <dbReference type="ARBA" id="ARBA00023002"/>
    </source>
</evidence>
<evidence type="ECO:0000256" key="7">
    <source>
        <dbReference type="RuleBase" id="RU004254"/>
    </source>
</evidence>
<proteinExistence type="inferred from homology"/>
<dbReference type="CDD" id="cd00537">
    <property type="entry name" value="MTHFR"/>
    <property type="match status" value="1"/>
</dbReference>
<protein>
    <recommendedName>
        <fullName evidence="10">Methylenetetrahydrofolate reductase (NAD(P)H)</fullName>
    </recommendedName>
</protein>
<dbReference type="SUPFAM" id="SSF51730">
    <property type="entry name" value="FAD-linked oxidoreductase"/>
    <property type="match status" value="1"/>
</dbReference>
<sequence length="344" mass="39545">MLYNLGSKKNCIVISCLFYNTLKKELRNFILENKMYKESISNHQYCNVAIPFRTTNTEHEIFDLRKKLKNISASNTICCSFEIMRAKSNDFYQSYFAEMNKYHPLFYALTSSIKNRTQYHSSLDIFNKLPSNTLLHLTINDLTETDVQTILNKALDCGIHNIFALRGDSTSENNTFPHTVDLVRFIRKQFGDTFCIGVAGFPEMHPESPSKELDLLYLKEKVDAGADFIITQFFFEANVFIKFVNDCRKIGINISIIPGILPFSSYAYLEKMCKICNVKVPQNILSTLQLIKGNDDEVRNYGIQLSINIIKSIIASKTTCGFHFYTLNKPSLSSEICDRLNIFY</sequence>
<evidence type="ECO:0000256" key="3">
    <source>
        <dbReference type="ARBA" id="ARBA00006743"/>
    </source>
</evidence>
<evidence type="ECO:0008006" key="10">
    <source>
        <dbReference type="Google" id="ProtNLM"/>
    </source>
</evidence>
<comment type="cofactor">
    <cofactor evidence="1">
        <name>FAD</name>
        <dbReference type="ChEBI" id="CHEBI:57692"/>
    </cofactor>
</comment>
<dbReference type="Gene3D" id="3.20.20.220">
    <property type="match status" value="1"/>
</dbReference>
<evidence type="ECO:0000256" key="2">
    <source>
        <dbReference type="ARBA" id="ARBA00004777"/>
    </source>
</evidence>
<gene>
    <name evidence="8" type="ORF">XYLVIOL_LOCUS10562</name>
</gene>
<evidence type="ECO:0000256" key="4">
    <source>
        <dbReference type="ARBA" id="ARBA00022630"/>
    </source>
</evidence>